<evidence type="ECO:0000259" key="3">
    <source>
        <dbReference type="Pfam" id="PF12469"/>
    </source>
</evidence>
<sequence length="998" mass="112274">MNFWQRKLLAQLHDPPTKPFNIQQHGEIAEAIIRASGFDPGQIRWFFDRICDHVAAAADRILFPKPSVLRAEFRGDSDSPFLHPLGDGRLVFGDPIDPISAEEKVGACQPVHYAIDRVVDRAFDGFPKRVGRDWANFFLHWRLWPSFAAEAHPGLAFLPADTRVPDHTVWTHCAITSALQGCVEVSEEGPEGELRSFTPAFLLMQIGPVQEFIAQARSTRDLWSGSYLLSYLVANGLKAITDRVGPDAILFPALRGQPLFDFLHKEELYDRVDADGSLWEDLRISCDQILTPNLPNRFLAVVPAGKAPLLAEAAGTEIRKTLEEISQACLDWFAEKGKGLDGTAAARWRQQVDQFLSLHWQIWPWELDLKQALSDFKRLPAGKEGCGLALQQAYDAARKGISAEDLDPRNYRHQSWRDGRDWRSNIVFDREGLPVVENVGFCWSAHYAMADFLLAARRNTRDFPFWGTPQDLRERYGAVKDVLSGKEESIGSEEWQASLVTIPHHLFPRSESLGVMNLIKRVWHDAYLKNKLNKNKLECEPSRHFLFDSVPAVAAADWVEKLKKELENEGRESLANGLDAFGKALDRAEGELDCDYQQYAQAESRPQWIERVTPALFQDLELRREIRERQEAGKESPGLENALGELMKFRREAGAPGRYVAVLALDGDSMGQWLSGAKTPELRDQLSREAVDYFAKEHGAANDPEALRGLLDHPRLLTPSFHLELSTALANFALYLASPVVKLFQGQLIYAGGDDVLAILPAANGLLCASTLRCAFRGDPKLYREFPGVLESPEAQWGFVGIDGNWHGWEREGRFPRGYNMLVPGKRADISAGIAIGHMHSPLQNLVEAARAAEKRAKSSSGYGKSAFSVSLFKRSGEILEWGAKWDCRAIELVHETISLTEEEKLSGRFPYVLADLLRRYESAQEWQSRLDLICSFCSADLEFVTERQSLKGWDSQEKEQFLAGASNYLHCCVEEKRCLNDFLGPFLTAAFLADRRD</sequence>
<evidence type="ECO:0000313" key="5">
    <source>
        <dbReference type="EMBL" id="VVM07909.1"/>
    </source>
</evidence>
<dbReference type="RefSeq" id="WP_142525802.1">
    <property type="nucleotide sequence ID" value="NZ_CABFUZ020000211.1"/>
</dbReference>
<protein>
    <submittedName>
        <fullName evidence="5">Uncharacterized protein</fullName>
    </submittedName>
</protein>
<evidence type="ECO:0000259" key="4">
    <source>
        <dbReference type="Pfam" id="PF22335"/>
    </source>
</evidence>
<dbReference type="InterPro" id="IPR013407">
    <property type="entry name" value="CRISPR-assoc_prot_Cmr2"/>
</dbReference>
<proteinExistence type="predicted"/>
<dbReference type="InterPro" id="IPR054767">
    <property type="entry name" value="Cas10-Cmr2_palm2"/>
</dbReference>
<name>A0A5E6MPI1_9BACT</name>
<evidence type="ECO:0000256" key="1">
    <source>
        <dbReference type="ARBA" id="ARBA00022741"/>
    </source>
</evidence>
<comment type="caution">
    <text evidence="5">The sequence shown here is derived from an EMBL/GenBank/DDBJ whole genome shotgun (WGS) entry which is preliminary data.</text>
</comment>
<reference evidence="5" key="1">
    <citation type="submission" date="2019-09" db="EMBL/GenBank/DDBJ databases">
        <authorList>
            <person name="Cremers G."/>
        </authorList>
    </citation>
    <scope>NUCLEOTIDE SEQUENCE [LARGE SCALE GENOMIC DNA]</scope>
    <source>
        <strain evidence="5">3B</strain>
    </source>
</reference>
<evidence type="ECO:0000313" key="6">
    <source>
        <dbReference type="Proteomes" id="UP000381693"/>
    </source>
</evidence>
<dbReference type="Pfam" id="PF22335">
    <property type="entry name" value="Cas10-Cmr2_palm2"/>
    <property type="match status" value="1"/>
</dbReference>
<dbReference type="InterPro" id="IPR043128">
    <property type="entry name" value="Rev_trsase/Diguanyl_cyclase"/>
</dbReference>
<dbReference type="OrthoDB" id="9758700at2"/>
<feature type="domain" description="CRISPR-associated protein Cmr2 N-terminal" evidence="3">
    <location>
        <begin position="202"/>
        <end position="325"/>
    </location>
</feature>
<keyword evidence="6" id="KW-1185">Reference proteome</keyword>
<dbReference type="InterPro" id="IPR024615">
    <property type="entry name" value="CRISPR-assoc_Cmr2_N"/>
</dbReference>
<dbReference type="Pfam" id="PF12469">
    <property type="entry name" value="Cmr2_N"/>
    <property type="match status" value="1"/>
</dbReference>
<dbReference type="InterPro" id="IPR038242">
    <property type="entry name" value="Cmr2_N"/>
</dbReference>
<accession>A0A5E6MPI1</accession>
<dbReference type="Proteomes" id="UP000381693">
    <property type="component" value="Unassembled WGS sequence"/>
</dbReference>
<keyword evidence="2" id="KW-0051">Antiviral defense</keyword>
<dbReference type="GO" id="GO:0051607">
    <property type="term" value="P:defense response to virus"/>
    <property type="evidence" value="ECO:0007669"/>
    <property type="project" value="UniProtKB-KW"/>
</dbReference>
<dbReference type="GO" id="GO:0000166">
    <property type="term" value="F:nucleotide binding"/>
    <property type="evidence" value="ECO:0007669"/>
    <property type="project" value="UniProtKB-KW"/>
</dbReference>
<dbReference type="Gene3D" id="3.30.70.270">
    <property type="match status" value="1"/>
</dbReference>
<organism evidence="5 6">
    <name type="scientific">Methylacidimicrobium cyclopophantes</name>
    <dbReference type="NCBI Taxonomy" id="1041766"/>
    <lineage>
        <taxon>Bacteria</taxon>
        <taxon>Pseudomonadati</taxon>
        <taxon>Verrucomicrobiota</taxon>
        <taxon>Methylacidimicrobium</taxon>
    </lineage>
</organism>
<dbReference type="AlphaFoldDB" id="A0A5E6MPI1"/>
<keyword evidence="1" id="KW-0547">Nucleotide-binding</keyword>
<dbReference type="EMBL" id="CABFUZ020000211">
    <property type="protein sequence ID" value="VVM07909.1"/>
    <property type="molecule type" value="Genomic_DNA"/>
</dbReference>
<dbReference type="Gene3D" id="3.30.70.2220">
    <property type="entry name" value="CRISPR-Cas system, Cmr2 subunit, D1 domain, cysteine cluster"/>
    <property type="match status" value="1"/>
</dbReference>
<dbReference type="NCBIfam" id="TIGR02577">
    <property type="entry name" value="cas_TM1794_Cmr2"/>
    <property type="match status" value="2"/>
</dbReference>
<evidence type="ECO:0000256" key="2">
    <source>
        <dbReference type="ARBA" id="ARBA00023118"/>
    </source>
</evidence>
<gene>
    <name evidence="5" type="ORF">MAMC_01881</name>
</gene>
<feature type="domain" description="Cas10/Cmr2 second palm" evidence="4">
    <location>
        <begin position="717"/>
        <end position="777"/>
    </location>
</feature>